<dbReference type="AlphaFoldDB" id="A0A6N9YMR8"/>
<proteinExistence type="predicted"/>
<dbReference type="RefSeq" id="WP_163819030.1">
    <property type="nucleotide sequence ID" value="NZ_JAAGOB010000006.1"/>
</dbReference>
<dbReference type="EMBL" id="JAAGOB010000006">
    <property type="protein sequence ID" value="NED96262.1"/>
    <property type="molecule type" value="Genomic_DNA"/>
</dbReference>
<keyword evidence="2" id="KW-1185">Reference proteome</keyword>
<gene>
    <name evidence="1" type="ORF">G1H11_13180</name>
</gene>
<dbReference type="Proteomes" id="UP000469185">
    <property type="component" value="Unassembled WGS sequence"/>
</dbReference>
<comment type="caution">
    <text evidence="1">The sequence shown here is derived from an EMBL/GenBank/DDBJ whole genome shotgun (WGS) entry which is preliminary data.</text>
</comment>
<sequence>MSAEREELARLVWEIPDEQVPHALAEMRKHIRPAHGRPWPPAWFGSAPGDGNAIGARSEEYLTDGFGEQQ</sequence>
<organism evidence="1 2">
    <name type="scientific">Phytoactinopolyspora alkaliphila</name>
    <dbReference type="NCBI Taxonomy" id="1783498"/>
    <lineage>
        <taxon>Bacteria</taxon>
        <taxon>Bacillati</taxon>
        <taxon>Actinomycetota</taxon>
        <taxon>Actinomycetes</taxon>
        <taxon>Jiangellales</taxon>
        <taxon>Jiangellaceae</taxon>
        <taxon>Phytoactinopolyspora</taxon>
    </lineage>
</organism>
<evidence type="ECO:0000313" key="2">
    <source>
        <dbReference type="Proteomes" id="UP000469185"/>
    </source>
</evidence>
<protein>
    <submittedName>
        <fullName evidence="1">Uncharacterized protein</fullName>
    </submittedName>
</protein>
<reference evidence="1 2" key="1">
    <citation type="submission" date="2020-02" db="EMBL/GenBank/DDBJ databases">
        <authorList>
            <person name="Li X.-J."/>
            <person name="Feng X.-M."/>
        </authorList>
    </citation>
    <scope>NUCLEOTIDE SEQUENCE [LARGE SCALE GENOMIC DNA]</scope>
    <source>
        <strain evidence="1 2">CGMCC 4.7225</strain>
    </source>
</reference>
<accession>A0A6N9YMR8</accession>
<name>A0A6N9YMR8_9ACTN</name>
<evidence type="ECO:0000313" key="1">
    <source>
        <dbReference type="EMBL" id="NED96262.1"/>
    </source>
</evidence>